<organism evidence="1 2">
    <name type="scientific">Kutzneria buriramensis</name>
    <dbReference type="NCBI Taxonomy" id="1045776"/>
    <lineage>
        <taxon>Bacteria</taxon>
        <taxon>Bacillati</taxon>
        <taxon>Actinomycetota</taxon>
        <taxon>Actinomycetes</taxon>
        <taxon>Pseudonocardiales</taxon>
        <taxon>Pseudonocardiaceae</taxon>
        <taxon>Kutzneria</taxon>
    </lineage>
</organism>
<dbReference type="OrthoDB" id="3194910at2"/>
<dbReference type="Gene3D" id="3.90.1150.30">
    <property type="match status" value="1"/>
</dbReference>
<proteinExistence type="predicted"/>
<protein>
    <submittedName>
        <fullName evidence="1">Putative DNA-binding protein (MmcQ/YjbR family)</fullName>
    </submittedName>
</protein>
<dbReference type="InterPro" id="IPR007351">
    <property type="entry name" value="YjbR"/>
</dbReference>
<evidence type="ECO:0000313" key="1">
    <source>
        <dbReference type="EMBL" id="REH42870.1"/>
    </source>
</evidence>
<dbReference type="RefSeq" id="WP_116177653.1">
    <property type="nucleotide sequence ID" value="NZ_CP144375.1"/>
</dbReference>
<dbReference type="Proteomes" id="UP000256269">
    <property type="component" value="Unassembled WGS sequence"/>
</dbReference>
<dbReference type="GO" id="GO:0003677">
    <property type="term" value="F:DNA binding"/>
    <property type="evidence" value="ECO:0007669"/>
    <property type="project" value="UniProtKB-KW"/>
</dbReference>
<dbReference type="AlphaFoldDB" id="A0A3E0HDE3"/>
<sequence length="116" mass="12891">MTPAEVAACALDFPQATVENPFGPGVDVYKVEGKMFALVAPNGKPPSVSLKCEPNRGTYLRQQYDAVTPGYHLNKKHWITVLLDGSVPPEQVEEMIEHSYERVVAGLPKMVRLRLR</sequence>
<dbReference type="EMBL" id="QUNO01000010">
    <property type="protein sequence ID" value="REH42870.1"/>
    <property type="molecule type" value="Genomic_DNA"/>
</dbReference>
<dbReference type="PANTHER" id="PTHR35145:SF1">
    <property type="entry name" value="CYTOPLASMIC PROTEIN"/>
    <property type="match status" value="1"/>
</dbReference>
<reference evidence="1 2" key="1">
    <citation type="submission" date="2018-08" db="EMBL/GenBank/DDBJ databases">
        <title>Genomic Encyclopedia of Archaeal and Bacterial Type Strains, Phase II (KMG-II): from individual species to whole genera.</title>
        <authorList>
            <person name="Goeker M."/>
        </authorList>
    </citation>
    <scope>NUCLEOTIDE SEQUENCE [LARGE SCALE GENOMIC DNA]</scope>
    <source>
        <strain evidence="1 2">DSM 45791</strain>
    </source>
</reference>
<evidence type="ECO:0000313" key="2">
    <source>
        <dbReference type="Proteomes" id="UP000256269"/>
    </source>
</evidence>
<dbReference type="PANTHER" id="PTHR35145">
    <property type="entry name" value="CYTOPLASMIC PROTEIN-RELATED"/>
    <property type="match status" value="1"/>
</dbReference>
<name>A0A3E0HDE3_9PSEU</name>
<gene>
    <name evidence="1" type="ORF">BCF44_110372</name>
</gene>
<dbReference type="SUPFAM" id="SSF142906">
    <property type="entry name" value="YjbR-like"/>
    <property type="match status" value="1"/>
</dbReference>
<keyword evidence="2" id="KW-1185">Reference proteome</keyword>
<dbReference type="InterPro" id="IPR058532">
    <property type="entry name" value="YjbR/MT2646/Rv2570-like"/>
</dbReference>
<accession>A0A3E0HDE3</accession>
<dbReference type="InterPro" id="IPR038056">
    <property type="entry name" value="YjbR-like_sf"/>
</dbReference>
<keyword evidence="1" id="KW-0238">DNA-binding</keyword>
<comment type="caution">
    <text evidence="1">The sequence shown here is derived from an EMBL/GenBank/DDBJ whole genome shotgun (WGS) entry which is preliminary data.</text>
</comment>
<dbReference type="Pfam" id="PF04237">
    <property type="entry name" value="YjbR"/>
    <property type="match status" value="1"/>
</dbReference>